<dbReference type="Pfam" id="PF22752">
    <property type="entry name" value="DUF488-N3i"/>
    <property type="match status" value="1"/>
</dbReference>
<accession>A0A3D8TVV6</accession>
<dbReference type="Proteomes" id="UP000257055">
    <property type="component" value="Unassembled WGS sequence"/>
</dbReference>
<gene>
    <name evidence="1" type="ORF">UR08_00475</name>
</gene>
<protein>
    <recommendedName>
        <fullName evidence="3">MarR family transcriptional regulator</fullName>
    </recommendedName>
</protein>
<dbReference type="InterPro" id="IPR052552">
    <property type="entry name" value="YeaO-like"/>
</dbReference>
<sequence>MNMLKMKRIYEGVAEGDGCRILVDRLWPRGISKEKAQLDYWEKEIAPTNDLRKAFHSEQIDYETFKARYLEELKQNEAVPGFIELLRKELAKGDVTLLFGAKNETENQVTVLMEWLQDEL</sequence>
<name>A0A3D8TVV6_9LIST</name>
<organism evidence="1 2">
    <name type="scientific">Listeria kieliensis</name>
    <dbReference type="NCBI Taxonomy" id="1621700"/>
    <lineage>
        <taxon>Bacteria</taxon>
        <taxon>Bacillati</taxon>
        <taxon>Bacillota</taxon>
        <taxon>Bacilli</taxon>
        <taxon>Bacillales</taxon>
        <taxon>Listeriaceae</taxon>
        <taxon>Listeria</taxon>
    </lineage>
</organism>
<reference evidence="2" key="1">
    <citation type="submission" date="2015-04" db="EMBL/GenBank/DDBJ databases">
        <authorList>
            <person name="Schardt J."/>
            <person name="Mueller-Herbst S."/>
            <person name="Scherer S."/>
            <person name="Huptas C."/>
        </authorList>
    </citation>
    <scope>NUCLEOTIDE SEQUENCE [LARGE SCALE GENOMIC DNA]</scope>
    <source>
        <strain evidence="2">Kiel-L1</strain>
    </source>
</reference>
<dbReference type="AlphaFoldDB" id="A0A3D8TVV6"/>
<evidence type="ECO:0000313" key="1">
    <source>
        <dbReference type="EMBL" id="RDX02979.1"/>
    </source>
</evidence>
<evidence type="ECO:0008006" key="3">
    <source>
        <dbReference type="Google" id="ProtNLM"/>
    </source>
</evidence>
<keyword evidence="2" id="KW-1185">Reference proteome</keyword>
<dbReference type="PANTHER" id="PTHR36849:SF1">
    <property type="entry name" value="CYTOPLASMIC PROTEIN"/>
    <property type="match status" value="1"/>
</dbReference>
<proteinExistence type="predicted"/>
<dbReference type="PANTHER" id="PTHR36849">
    <property type="entry name" value="CYTOPLASMIC PROTEIN-RELATED"/>
    <property type="match status" value="1"/>
</dbReference>
<comment type="caution">
    <text evidence="1">The sequence shown here is derived from an EMBL/GenBank/DDBJ whole genome shotgun (WGS) entry which is preliminary data.</text>
</comment>
<dbReference type="EMBL" id="LARY01000001">
    <property type="protein sequence ID" value="RDX02979.1"/>
    <property type="molecule type" value="Genomic_DNA"/>
</dbReference>
<evidence type="ECO:0000313" key="2">
    <source>
        <dbReference type="Proteomes" id="UP000257055"/>
    </source>
</evidence>